<evidence type="ECO:0000256" key="6">
    <source>
        <dbReference type="ARBA" id="ARBA00023157"/>
    </source>
</evidence>
<dbReference type="PANTHER" id="PTHR21462">
    <property type="entry name" value="CELL SURFACE GLYCOPROTEIN OX2 RECEPTOR PRECURSOR"/>
    <property type="match status" value="1"/>
</dbReference>
<feature type="domain" description="Ig-like" evidence="9">
    <location>
        <begin position="151"/>
        <end position="212"/>
    </location>
</feature>
<evidence type="ECO:0000259" key="9">
    <source>
        <dbReference type="PROSITE" id="PS50835"/>
    </source>
</evidence>
<reference evidence="10" key="1">
    <citation type="submission" date="2019-08" db="EMBL/GenBank/DDBJ databases">
        <title>Three high-quality genomes provides insights into domestication of ducks.</title>
        <authorList>
            <person name="Hou Z.C."/>
            <person name="Zhu F."/>
            <person name="Yin Z.T."/>
            <person name="Zhang F."/>
        </authorList>
    </citation>
    <scope>NUCLEOTIDE SEQUENCE [LARGE SCALE GENOMIC DNA]</scope>
</reference>
<dbReference type="InterPro" id="IPR036179">
    <property type="entry name" value="Ig-like_dom_sf"/>
</dbReference>
<organism evidence="10 11">
    <name type="scientific">Anas platyrhynchos</name>
    <name type="common">Mallard</name>
    <name type="synonym">Anas boschas</name>
    <dbReference type="NCBI Taxonomy" id="8839"/>
    <lineage>
        <taxon>Eukaryota</taxon>
        <taxon>Metazoa</taxon>
        <taxon>Chordata</taxon>
        <taxon>Craniata</taxon>
        <taxon>Vertebrata</taxon>
        <taxon>Euteleostomi</taxon>
        <taxon>Archelosauria</taxon>
        <taxon>Archosauria</taxon>
        <taxon>Dinosauria</taxon>
        <taxon>Saurischia</taxon>
        <taxon>Theropoda</taxon>
        <taxon>Coelurosauria</taxon>
        <taxon>Aves</taxon>
        <taxon>Neognathae</taxon>
        <taxon>Galloanserae</taxon>
        <taxon>Anseriformes</taxon>
        <taxon>Anatidae</taxon>
        <taxon>Anatinae</taxon>
        <taxon>Anas</taxon>
    </lineage>
</organism>
<evidence type="ECO:0000256" key="5">
    <source>
        <dbReference type="ARBA" id="ARBA00023136"/>
    </source>
</evidence>
<comment type="subcellular location">
    <subcellularLocation>
        <location evidence="1">Membrane</location>
        <topology evidence="1">Single-pass membrane protein</topology>
    </subcellularLocation>
</comment>
<dbReference type="Gene3D" id="2.60.40.10">
    <property type="entry name" value="Immunoglobulins"/>
    <property type="match status" value="1"/>
</dbReference>
<keyword evidence="5" id="KW-0472">Membrane</keyword>
<dbReference type="GO" id="GO:0038023">
    <property type="term" value="F:signaling receptor activity"/>
    <property type="evidence" value="ECO:0007669"/>
    <property type="project" value="InterPro"/>
</dbReference>
<keyword evidence="3" id="KW-0812">Transmembrane</keyword>
<reference evidence="10" key="3">
    <citation type="submission" date="2025-09" db="UniProtKB">
        <authorList>
            <consortium name="Ensembl"/>
        </authorList>
    </citation>
    <scope>IDENTIFICATION</scope>
</reference>
<dbReference type="GO" id="GO:0009897">
    <property type="term" value="C:external side of plasma membrane"/>
    <property type="evidence" value="ECO:0007669"/>
    <property type="project" value="TreeGrafter"/>
</dbReference>
<evidence type="ECO:0000256" key="7">
    <source>
        <dbReference type="ARBA" id="ARBA00023170"/>
    </source>
</evidence>
<dbReference type="InterPro" id="IPR007110">
    <property type="entry name" value="Ig-like_dom"/>
</dbReference>
<dbReference type="Pfam" id="PF08205">
    <property type="entry name" value="C2-set_2"/>
    <property type="match status" value="1"/>
</dbReference>
<evidence type="ECO:0000256" key="4">
    <source>
        <dbReference type="ARBA" id="ARBA00022989"/>
    </source>
</evidence>
<proteinExistence type="inferred from homology"/>
<sequence length="273" mass="30040">MQPLGWHRQGLTLECNRADISLQSTGQNSKAVSDILGHLFTHPSPSLSPPGNRTAAQAGHSAVMTCPPRTGATMVTWKISPKIGGPCNLVFRADQNLVNRTNCSDSVKSEVQTRTVLLVNQEGNFHQMYQLTVLVPPRLSLYCDNHSIPVCEAAAGRPAAEILWVPENSSTTEIDSHDNGTVTVLSRFTAHSTDRKTVTCKVYHATLNETMSTDCSSCKLSLVCSAFKILPSPLFKGRNSVLMFLEPKTAFTRETRPHTYSIDVLFPRTMRKQ</sequence>
<protein>
    <recommendedName>
        <fullName evidence="9">Ig-like domain-containing protein</fullName>
    </recommendedName>
</protein>
<evidence type="ECO:0000256" key="2">
    <source>
        <dbReference type="ARBA" id="ARBA00008215"/>
    </source>
</evidence>
<dbReference type="GO" id="GO:0150077">
    <property type="term" value="P:regulation of neuroinflammatory response"/>
    <property type="evidence" value="ECO:0007669"/>
    <property type="project" value="InterPro"/>
</dbReference>
<dbReference type="PANTHER" id="PTHR21462:SF2">
    <property type="entry name" value="CELL SURFACE GLYCOPROTEIN CD200 RECEPTOR 2"/>
    <property type="match status" value="1"/>
</dbReference>
<dbReference type="Proteomes" id="UP000694400">
    <property type="component" value="Chromosome 1"/>
</dbReference>
<dbReference type="PROSITE" id="PS50835">
    <property type="entry name" value="IG_LIKE"/>
    <property type="match status" value="1"/>
</dbReference>
<evidence type="ECO:0000256" key="1">
    <source>
        <dbReference type="ARBA" id="ARBA00004167"/>
    </source>
</evidence>
<evidence type="ECO:0000313" key="11">
    <source>
        <dbReference type="Proteomes" id="UP000694400"/>
    </source>
</evidence>
<keyword evidence="7" id="KW-0675">Receptor</keyword>
<keyword evidence="4" id="KW-1133">Transmembrane helix</keyword>
<comment type="similarity">
    <text evidence="2">Belongs to the CD200R family.</text>
</comment>
<dbReference type="SUPFAM" id="SSF48726">
    <property type="entry name" value="Immunoglobulin"/>
    <property type="match status" value="1"/>
</dbReference>
<name>A0A8B9ZCE4_ANAPL</name>
<evidence type="ECO:0000256" key="3">
    <source>
        <dbReference type="ARBA" id="ARBA00022692"/>
    </source>
</evidence>
<dbReference type="InterPro" id="IPR040012">
    <property type="entry name" value="CD200R"/>
</dbReference>
<keyword evidence="6" id="KW-1015">Disulfide bond</keyword>
<evidence type="ECO:0000256" key="8">
    <source>
        <dbReference type="ARBA" id="ARBA00023180"/>
    </source>
</evidence>
<dbReference type="InterPro" id="IPR013162">
    <property type="entry name" value="CD80_C2-set"/>
</dbReference>
<accession>A0A8B9ZCE4</accession>
<evidence type="ECO:0000313" key="10">
    <source>
        <dbReference type="Ensembl" id="ENSAPLP00020010044.1"/>
    </source>
</evidence>
<dbReference type="InterPro" id="IPR013783">
    <property type="entry name" value="Ig-like_fold"/>
</dbReference>
<reference evidence="10" key="2">
    <citation type="submission" date="2025-08" db="UniProtKB">
        <authorList>
            <consortium name="Ensembl"/>
        </authorList>
    </citation>
    <scope>IDENTIFICATION</scope>
</reference>
<keyword evidence="8" id="KW-0325">Glycoprotein</keyword>
<dbReference type="Ensembl" id="ENSAPLT00020010806.1">
    <property type="protein sequence ID" value="ENSAPLP00020010044.1"/>
    <property type="gene ID" value="ENSAPLG00020007280.1"/>
</dbReference>
<dbReference type="AlphaFoldDB" id="A0A8B9ZCE4"/>